<proteinExistence type="predicted"/>
<dbReference type="OrthoDB" id="5408296at2759"/>
<sequence length="426" mass="45628">MAARPGEENVATLFGDVHYFYSPANVKPRHHRFDKGSYVYLFENASERRCRIEIANNPGTDDQDAFYGFLDQAHVRYSYKQHCAVSLTVADSVDQSEWHLPTYDPRNENKYHYKLHSLDVYFWTQQDALQFINGVRRVLPPAQVEVLDEPGPPPQPAGMSSVVQKLESAAISDPQYGNGAVSSQSTSQSSIGGPGDASAVSSETPSISLPPPPPPPQPANFAPMAYNPAAPAAPEAIRHREKTPPPDEDPLNPLAVAVAYDYRGQPFTPGIPSQFAPGITSPGLAPPQFGAPPVHPGIHRAATMPTQALPSPGLPGTYGAGFPASPGLPPPPASQPPVANQGLPGPPGPPGPPPGGYSNYSYSQSGYAPSPVDYSIHQQAYRPTEAEASHGYNPPKQDGKGKFEENAGRIERGVTGMLKKFEKKFG</sequence>
<name>A0A0F9X9U4_TRIHA</name>
<feature type="compositionally biased region" description="Basic and acidic residues" evidence="1">
    <location>
        <begin position="397"/>
        <end position="411"/>
    </location>
</feature>
<evidence type="ECO:0000313" key="3">
    <source>
        <dbReference type="Proteomes" id="UP000034112"/>
    </source>
</evidence>
<protein>
    <recommendedName>
        <fullName evidence="4">RNA recognition motif-containing protein</fullName>
    </recommendedName>
</protein>
<feature type="compositionally biased region" description="Basic and acidic residues" evidence="1">
    <location>
        <begin position="236"/>
        <end position="245"/>
    </location>
</feature>
<dbReference type="EMBL" id="JOKZ01000171">
    <property type="protein sequence ID" value="KKP01966.1"/>
    <property type="molecule type" value="Genomic_DNA"/>
</dbReference>
<organism evidence="2 3">
    <name type="scientific">Trichoderma harzianum</name>
    <name type="common">Hypocrea lixii</name>
    <dbReference type="NCBI Taxonomy" id="5544"/>
    <lineage>
        <taxon>Eukaryota</taxon>
        <taxon>Fungi</taxon>
        <taxon>Dikarya</taxon>
        <taxon>Ascomycota</taxon>
        <taxon>Pezizomycotina</taxon>
        <taxon>Sordariomycetes</taxon>
        <taxon>Hypocreomycetidae</taxon>
        <taxon>Hypocreales</taxon>
        <taxon>Hypocreaceae</taxon>
        <taxon>Trichoderma</taxon>
    </lineage>
</organism>
<accession>A0A0F9X9U4</accession>
<dbReference type="AlphaFoldDB" id="A0A0F9X9U4"/>
<feature type="compositionally biased region" description="Pro residues" evidence="1">
    <location>
        <begin position="208"/>
        <end position="218"/>
    </location>
</feature>
<reference evidence="3" key="1">
    <citation type="journal article" date="2015" name="Genome Announc.">
        <title>Draft whole-genome sequence of the biocontrol agent Trichoderma harzianum T6776.</title>
        <authorList>
            <person name="Baroncelli R."/>
            <person name="Piaggeschi G."/>
            <person name="Fiorini L."/>
            <person name="Bertolini E."/>
            <person name="Zapparata A."/>
            <person name="Pe M.E."/>
            <person name="Sarrocco S."/>
            <person name="Vannacci G."/>
        </authorList>
    </citation>
    <scope>NUCLEOTIDE SEQUENCE [LARGE SCALE GENOMIC DNA]</scope>
    <source>
        <strain evidence="3">T6776</strain>
    </source>
</reference>
<evidence type="ECO:0000313" key="2">
    <source>
        <dbReference type="EMBL" id="KKP01966.1"/>
    </source>
</evidence>
<feature type="compositionally biased region" description="Pro residues" evidence="1">
    <location>
        <begin position="344"/>
        <end position="355"/>
    </location>
</feature>
<evidence type="ECO:0008006" key="4">
    <source>
        <dbReference type="Google" id="ProtNLM"/>
    </source>
</evidence>
<feature type="region of interest" description="Disordered" evidence="1">
    <location>
        <begin position="232"/>
        <end position="251"/>
    </location>
</feature>
<feature type="compositionally biased region" description="Pro residues" evidence="1">
    <location>
        <begin position="326"/>
        <end position="335"/>
    </location>
</feature>
<dbReference type="OMA" id="LFADVHY"/>
<dbReference type="Proteomes" id="UP000034112">
    <property type="component" value="Unassembled WGS sequence"/>
</dbReference>
<feature type="region of interest" description="Disordered" evidence="1">
    <location>
        <begin position="173"/>
        <end position="227"/>
    </location>
</feature>
<comment type="caution">
    <text evidence="2">The sequence shown here is derived from an EMBL/GenBank/DDBJ whole genome shotgun (WGS) entry which is preliminary data.</text>
</comment>
<feature type="region of interest" description="Disordered" evidence="1">
    <location>
        <begin position="304"/>
        <end position="411"/>
    </location>
</feature>
<feature type="compositionally biased region" description="Polar residues" evidence="1">
    <location>
        <begin position="358"/>
        <end position="367"/>
    </location>
</feature>
<gene>
    <name evidence="2" type="ORF">THAR02_05943</name>
</gene>
<evidence type="ECO:0000256" key="1">
    <source>
        <dbReference type="SAM" id="MobiDB-lite"/>
    </source>
</evidence>